<evidence type="ECO:0000256" key="3">
    <source>
        <dbReference type="ARBA" id="ARBA00022490"/>
    </source>
</evidence>
<evidence type="ECO:0000256" key="5">
    <source>
        <dbReference type="ARBA" id="ARBA00022704"/>
    </source>
</evidence>
<keyword evidence="5" id="KW-0789">Thiol protease inhibitor</keyword>
<evidence type="ECO:0000256" key="1">
    <source>
        <dbReference type="ARBA" id="ARBA00004496"/>
    </source>
</evidence>
<evidence type="ECO:0000259" key="6">
    <source>
        <dbReference type="SMART" id="SM00043"/>
    </source>
</evidence>
<evidence type="ECO:0000256" key="4">
    <source>
        <dbReference type="ARBA" id="ARBA00022690"/>
    </source>
</evidence>
<dbReference type="InterPro" id="IPR000010">
    <property type="entry name" value="Cystatin_dom"/>
</dbReference>
<protein>
    <recommendedName>
        <fullName evidence="6">Cystatin domain-containing protein</fullName>
    </recommendedName>
</protein>
<dbReference type="GO" id="GO:0004869">
    <property type="term" value="F:cysteine-type endopeptidase inhibitor activity"/>
    <property type="evidence" value="ECO:0007669"/>
    <property type="project" value="UniProtKB-KW"/>
</dbReference>
<dbReference type="PANTHER" id="PTHR11414">
    <property type="entry name" value="CYSTATIN FAMILY MEMBER"/>
    <property type="match status" value="1"/>
</dbReference>
<dbReference type="SUPFAM" id="SSF54403">
    <property type="entry name" value="Cystatin/monellin"/>
    <property type="match status" value="1"/>
</dbReference>
<sequence>MPTLCGGVNPDVKPADDVVVEIVEKVKDEVQTKTGRMFEKFEALLYRTQLVNGVNYFIKVAVGNDEHLHLRAHKSFQGEITLSAFQEAKNLEDEIVFFQ</sequence>
<keyword evidence="4" id="KW-0646">Protease inhibitor</keyword>
<dbReference type="InterPro" id="IPR001713">
    <property type="entry name" value="Prot_inh_stefin"/>
</dbReference>
<evidence type="ECO:0000313" key="7">
    <source>
        <dbReference type="EMBL" id="ACD12025.1"/>
    </source>
</evidence>
<dbReference type="Gene3D" id="3.10.450.10">
    <property type="match status" value="1"/>
</dbReference>
<accession>A0A0U1S641</accession>
<comment type="similarity">
    <text evidence="2">Belongs to the cystatin family.</text>
</comment>
<comment type="subcellular location">
    <subcellularLocation>
        <location evidence="1">Cytoplasm</location>
    </subcellularLocation>
</comment>
<dbReference type="InterPro" id="IPR046350">
    <property type="entry name" value="Cystatin_sf"/>
</dbReference>
<dbReference type="GO" id="GO:0005829">
    <property type="term" value="C:cytosol"/>
    <property type="evidence" value="ECO:0007669"/>
    <property type="project" value="TreeGrafter"/>
</dbReference>
<dbReference type="PRINTS" id="PR00295">
    <property type="entry name" value="STEFINA"/>
</dbReference>
<reference evidence="7" key="1">
    <citation type="submission" date="2007-10" db="EMBL/GenBank/DDBJ databases">
        <title>Classification and functional annotation of ESTs from venom glands of Isometrus maculatus.</title>
        <authorList>
            <person name="Li W."/>
            <person name="Ma Y."/>
            <person name="Zhao R."/>
            <person name="Cao Z."/>
        </authorList>
    </citation>
    <scope>NUCLEOTIDE SEQUENCE</scope>
    <source>
        <tissue evidence="7">Venom gland</tissue>
    </source>
</reference>
<dbReference type="PANTHER" id="PTHR11414:SF21">
    <property type="entry name" value="CYSTATIN 14A, TANDEM DUPLICATE 1-RELATED"/>
    <property type="match status" value="1"/>
</dbReference>
<name>A0A0U1S641_ISOMC</name>
<feature type="domain" description="Cystatin" evidence="6">
    <location>
        <begin position="3"/>
        <end position="97"/>
    </location>
</feature>
<dbReference type="FunFam" id="3.10.450.10:FF:000001">
    <property type="entry name" value="Cystatin-A"/>
    <property type="match status" value="1"/>
</dbReference>
<evidence type="ECO:0000256" key="2">
    <source>
        <dbReference type="ARBA" id="ARBA00009403"/>
    </source>
</evidence>
<proteinExistence type="evidence at transcript level"/>
<keyword evidence="3" id="KW-0963">Cytoplasm</keyword>
<dbReference type="AlphaFoldDB" id="A0A0U1S641"/>
<dbReference type="SMART" id="SM00043">
    <property type="entry name" value="CY"/>
    <property type="match status" value="1"/>
</dbReference>
<organism evidence="7">
    <name type="scientific">Isometrus maculatus</name>
    <name type="common">Lesser brown scorpion</name>
    <name type="synonym">Scorpio maculatus</name>
    <dbReference type="NCBI Taxonomy" id="497827"/>
    <lineage>
        <taxon>Eukaryota</taxon>
        <taxon>Metazoa</taxon>
        <taxon>Ecdysozoa</taxon>
        <taxon>Arthropoda</taxon>
        <taxon>Chelicerata</taxon>
        <taxon>Arachnida</taxon>
        <taxon>Scorpiones</taxon>
        <taxon>Buthida</taxon>
        <taxon>Buthoidea</taxon>
        <taxon>Buthidae</taxon>
        <taxon>Isometrus</taxon>
    </lineage>
</organism>
<dbReference type="EMBL" id="EU252481">
    <property type="protein sequence ID" value="ACD12025.1"/>
    <property type="molecule type" value="mRNA"/>
</dbReference>
<dbReference type="Pfam" id="PF00031">
    <property type="entry name" value="Cystatin"/>
    <property type="match status" value="1"/>
</dbReference>